<feature type="non-terminal residue" evidence="2">
    <location>
        <position position="1"/>
    </location>
</feature>
<dbReference type="EMBL" id="LXQA010619654">
    <property type="protein sequence ID" value="MCI62475.1"/>
    <property type="molecule type" value="Genomic_DNA"/>
</dbReference>
<sequence>SKQLHAVDRTQRDTPPDHLCQEDFRYKESVIPFVETSSLIPLLGHEEATGGSSTLGLEQRYK</sequence>
<evidence type="ECO:0000313" key="3">
    <source>
        <dbReference type="Proteomes" id="UP000265520"/>
    </source>
</evidence>
<evidence type="ECO:0000313" key="2">
    <source>
        <dbReference type="EMBL" id="MCI62475.1"/>
    </source>
</evidence>
<proteinExistence type="predicted"/>
<keyword evidence="3" id="KW-1185">Reference proteome</keyword>
<organism evidence="2 3">
    <name type="scientific">Trifolium medium</name>
    <dbReference type="NCBI Taxonomy" id="97028"/>
    <lineage>
        <taxon>Eukaryota</taxon>
        <taxon>Viridiplantae</taxon>
        <taxon>Streptophyta</taxon>
        <taxon>Embryophyta</taxon>
        <taxon>Tracheophyta</taxon>
        <taxon>Spermatophyta</taxon>
        <taxon>Magnoliopsida</taxon>
        <taxon>eudicotyledons</taxon>
        <taxon>Gunneridae</taxon>
        <taxon>Pentapetalae</taxon>
        <taxon>rosids</taxon>
        <taxon>fabids</taxon>
        <taxon>Fabales</taxon>
        <taxon>Fabaceae</taxon>
        <taxon>Papilionoideae</taxon>
        <taxon>50 kb inversion clade</taxon>
        <taxon>NPAAA clade</taxon>
        <taxon>Hologalegina</taxon>
        <taxon>IRL clade</taxon>
        <taxon>Trifolieae</taxon>
        <taxon>Trifolium</taxon>
    </lineage>
</organism>
<evidence type="ECO:0000256" key="1">
    <source>
        <dbReference type="SAM" id="MobiDB-lite"/>
    </source>
</evidence>
<feature type="region of interest" description="Disordered" evidence="1">
    <location>
        <begin position="1"/>
        <end position="21"/>
    </location>
</feature>
<name>A0A392TRI7_9FABA</name>
<protein>
    <submittedName>
        <fullName evidence="2">Uncharacterized protein</fullName>
    </submittedName>
</protein>
<dbReference type="AlphaFoldDB" id="A0A392TRI7"/>
<accession>A0A392TRI7</accession>
<dbReference type="Proteomes" id="UP000265520">
    <property type="component" value="Unassembled WGS sequence"/>
</dbReference>
<comment type="caution">
    <text evidence="2">The sequence shown here is derived from an EMBL/GenBank/DDBJ whole genome shotgun (WGS) entry which is preliminary data.</text>
</comment>
<reference evidence="2 3" key="1">
    <citation type="journal article" date="2018" name="Front. Plant Sci.">
        <title>Red Clover (Trifolium pratense) and Zigzag Clover (T. medium) - A Picture of Genomic Similarities and Differences.</title>
        <authorList>
            <person name="Dluhosova J."/>
            <person name="Istvanek J."/>
            <person name="Nedelnik J."/>
            <person name="Repkova J."/>
        </authorList>
    </citation>
    <scope>NUCLEOTIDE SEQUENCE [LARGE SCALE GENOMIC DNA]</scope>
    <source>
        <strain evidence="3">cv. 10/8</strain>
        <tissue evidence="2">Leaf</tissue>
    </source>
</reference>